<accession>A0A024QII8</accession>
<organism evidence="2 3">
    <name type="scientific">Virgibacillus massiliensis</name>
    <dbReference type="NCBI Taxonomy" id="1462526"/>
    <lineage>
        <taxon>Bacteria</taxon>
        <taxon>Bacillati</taxon>
        <taxon>Bacillota</taxon>
        <taxon>Bacilli</taxon>
        <taxon>Bacillales</taxon>
        <taxon>Bacillaceae</taxon>
        <taxon>Virgibacillus</taxon>
    </lineage>
</organism>
<keyword evidence="1" id="KW-1133">Transmembrane helix</keyword>
<keyword evidence="3" id="KW-1185">Reference proteome</keyword>
<evidence type="ECO:0000313" key="2">
    <source>
        <dbReference type="EMBL" id="CDQ42047.1"/>
    </source>
</evidence>
<proteinExistence type="predicted"/>
<name>A0A024QII8_9BACI</name>
<comment type="caution">
    <text evidence="2">The sequence shown here is derived from an EMBL/GenBank/DDBJ whole genome shotgun (WGS) entry which is preliminary data.</text>
</comment>
<evidence type="ECO:0000313" key="3">
    <source>
        <dbReference type="Proteomes" id="UP000028875"/>
    </source>
</evidence>
<sequence>MLVISNRFFSKYPYYTTKKLLFTTEYVTFGLQIDRICNKQAAFFRLSSRILMKFFPLLLLFSCIPYFPMKLTPINIRFLDLKSKRKYDW</sequence>
<dbReference type="Proteomes" id="UP000028875">
    <property type="component" value="Unassembled WGS sequence"/>
</dbReference>
<gene>
    <name evidence="2" type="ORF">BN990_04427</name>
</gene>
<dbReference type="STRING" id="1462526.BN990_04427"/>
<reference evidence="2 3" key="1">
    <citation type="submission" date="2014-03" db="EMBL/GenBank/DDBJ databases">
        <authorList>
            <person name="Urmite Genomes U."/>
        </authorList>
    </citation>
    <scope>NUCLEOTIDE SEQUENCE [LARGE SCALE GENOMIC DNA]</scope>
    <source>
        <strain evidence="2 3">Vm-5</strain>
    </source>
</reference>
<evidence type="ECO:0000256" key="1">
    <source>
        <dbReference type="SAM" id="Phobius"/>
    </source>
</evidence>
<feature type="transmembrane region" description="Helical" evidence="1">
    <location>
        <begin position="50"/>
        <end position="69"/>
    </location>
</feature>
<reference evidence="3" key="2">
    <citation type="submission" date="2014-05" db="EMBL/GenBank/DDBJ databases">
        <title>Draft genome sequence of Virgibacillus massiliensis Vm-5.</title>
        <authorList>
            <person name="Khelaifia S."/>
            <person name="Croce O."/>
            <person name="Lagier J.C."/>
            <person name="Raoult D."/>
        </authorList>
    </citation>
    <scope>NUCLEOTIDE SEQUENCE [LARGE SCALE GENOMIC DNA]</scope>
    <source>
        <strain evidence="3">Vm-5</strain>
    </source>
</reference>
<protein>
    <submittedName>
        <fullName evidence="2">Uncharacterized protein</fullName>
    </submittedName>
</protein>
<keyword evidence="1" id="KW-0472">Membrane</keyword>
<dbReference type="AlphaFoldDB" id="A0A024QII8"/>
<dbReference type="EMBL" id="CCDP010000004">
    <property type="protein sequence ID" value="CDQ42047.1"/>
    <property type="molecule type" value="Genomic_DNA"/>
</dbReference>
<keyword evidence="1" id="KW-0812">Transmembrane</keyword>